<dbReference type="EMBL" id="GISG01227179">
    <property type="protein sequence ID" value="MBA4665400.1"/>
    <property type="molecule type" value="Transcribed_RNA"/>
</dbReference>
<accession>A0A7C9EDT5</accession>
<evidence type="ECO:0000313" key="2">
    <source>
        <dbReference type="EMBL" id="MBA4665400.1"/>
    </source>
</evidence>
<organism evidence="2">
    <name type="scientific">Opuntia streptacantha</name>
    <name type="common">Prickly pear cactus</name>
    <name type="synonym">Opuntia cardona</name>
    <dbReference type="NCBI Taxonomy" id="393608"/>
    <lineage>
        <taxon>Eukaryota</taxon>
        <taxon>Viridiplantae</taxon>
        <taxon>Streptophyta</taxon>
        <taxon>Embryophyta</taxon>
        <taxon>Tracheophyta</taxon>
        <taxon>Spermatophyta</taxon>
        <taxon>Magnoliopsida</taxon>
        <taxon>eudicotyledons</taxon>
        <taxon>Gunneridae</taxon>
        <taxon>Pentapetalae</taxon>
        <taxon>Caryophyllales</taxon>
        <taxon>Cactineae</taxon>
        <taxon>Cactaceae</taxon>
        <taxon>Opuntioideae</taxon>
        <taxon>Opuntia</taxon>
    </lineage>
</organism>
<evidence type="ECO:0000256" key="1">
    <source>
        <dbReference type="SAM" id="Phobius"/>
    </source>
</evidence>
<keyword evidence="1" id="KW-0472">Membrane</keyword>
<reference evidence="2" key="1">
    <citation type="journal article" date="2013" name="J. Plant Res.">
        <title>Effect of fungi and light on seed germination of three Opuntia species from semiarid lands of central Mexico.</title>
        <authorList>
            <person name="Delgado-Sanchez P."/>
            <person name="Jimenez-Bremont J.F."/>
            <person name="Guerrero-Gonzalez Mde L."/>
            <person name="Flores J."/>
        </authorList>
    </citation>
    <scope>NUCLEOTIDE SEQUENCE</scope>
    <source>
        <tissue evidence="2">Cladode</tissue>
    </source>
</reference>
<name>A0A7C9EDT5_OPUST</name>
<keyword evidence="1" id="KW-1133">Transmembrane helix</keyword>
<reference evidence="2" key="2">
    <citation type="submission" date="2020-07" db="EMBL/GenBank/DDBJ databases">
        <authorList>
            <person name="Vera ALvarez R."/>
            <person name="Arias-Moreno D.M."/>
            <person name="Jimenez-Jacinto V."/>
            <person name="Jimenez-Bremont J.F."/>
            <person name="Swaminathan K."/>
            <person name="Moose S.P."/>
            <person name="Guerrero-Gonzalez M.L."/>
            <person name="Marino-Ramirez L."/>
            <person name="Landsman D."/>
            <person name="Rodriguez-Kessler M."/>
            <person name="Delgado-Sanchez P."/>
        </authorList>
    </citation>
    <scope>NUCLEOTIDE SEQUENCE</scope>
    <source>
        <tissue evidence="2">Cladode</tissue>
    </source>
</reference>
<feature type="transmembrane region" description="Helical" evidence="1">
    <location>
        <begin position="12"/>
        <end position="32"/>
    </location>
</feature>
<proteinExistence type="predicted"/>
<keyword evidence="1" id="KW-0812">Transmembrane</keyword>
<protein>
    <submittedName>
        <fullName evidence="2">Uncharacterized protein</fullName>
    </submittedName>
</protein>
<sequence length="119" mass="13161">MVVTQDQGRLSSGVVFAMVSICINTVTTRNLLNMTIYTATRLILPSWLLVSSLLLFKGWSSEGTAGQLYMLVEDQPFSLSSKDITIIALWGSSIQPSNLREMKISCAIFSLAHQMKHHA</sequence>
<dbReference type="AlphaFoldDB" id="A0A7C9EDT5"/>